<dbReference type="Proteomes" id="UP001146120">
    <property type="component" value="Unassembled WGS sequence"/>
</dbReference>
<proteinExistence type="predicted"/>
<keyword evidence="2" id="KW-1185">Reference proteome</keyword>
<dbReference type="EMBL" id="DAKRPA010000232">
    <property type="protein sequence ID" value="DAZ94793.1"/>
    <property type="molecule type" value="Genomic_DNA"/>
</dbReference>
<gene>
    <name evidence="1" type="ORF">N0F65_002406</name>
</gene>
<comment type="caution">
    <text evidence="1">The sequence shown here is derived from an EMBL/GenBank/DDBJ whole genome shotgun (WGS) entry which is preliminary data.</text>
</comment>
<reference evidence="1" key="2">
    <citation type="journal article" date="2023" name="Microbiol Resour">
        <title>Decontamination and Annotation of the Draft Genome Sequence of the Oomycete Lagenidium giganteum ARSEF 373.</title>
        <authorList>
            <person name="Morgan W.R."/>
            <person name="Tartar A."/>
        </authorList>
    </citation>
    <scope>NUCLEOTIDE SEQUENCE</scope>
    <source>
        <strain evidence="1">ARSEF 373</strain>
    </source>
</reference>
<evidence type="ECO:0000313" key="2">
    <source>
        <dbReference type="Proteomes" id="UP001146120"/>
    </source>
</evidence>
<name>A0AAV2YN71_9STRA</name>
<protein>
    <submittedName>
        <fullName evidence="1">Uncharacterized protein</fullName>
    </submittedName>
</protein>
<sequence length="320" mass="35743">MVKEQEQALVGATNAATIMSKALRDGPEQVFTRPDSPSFTCEVCKISVRSAQKLLDHVNFSPLHRAALEGNRDDRGFGSVSKAHQRRILYDGSKLFWRINETLEICIYEDVGANTVTVTAFQQQQSTEKISPVVLELRSLAKALEDPKHHHIQMKDGGGGGASHAAENITKYILARLHARKDAHGHIALHVQKHPDEDFEPTIVASHAVATHHHSFNTHNHHGLPTDLAVRRRHTIDDVKEAQKGVTDAAVELKLARVKAETLSNLARISLEAFSTHGKPEFSRKKSEWLRAYNRVTLQKAVEHNKDFLHSHPGADRSHF</sequence>
<accession>A0AAV2YN71</accession>
<evidence type="ECO:0000313" key="1">
    <source>
        <dbReference type="EMBL" id="DAZ94793.1"/>
    </source>
</evidence>
<dbReference type="AlphaFoldDB" id="A0AAV2YN71"/>
<reference evidence="1" key="1">
    <citation type="submission" date="2022-11" db="EMBL/GenBank/DDBJ databases">
        <authorList>
            <person name="Morgan W.R."/>
            <person name="Tartar A."/>
        </authorList>
    </citation>
    <scope>NUCLEOTIDE SEQUENCE</scope>
    <source>
        <strain evidence="1">ARSEF 373</strain>
    </source>
</reference>
<organism evidence="1 2">
    <name type="scientific">Lagenidium giganteum</name>
    <dbReference type="NCBI Taxonomy" id="4803"/>
    <lineage>
        <taxon>Eukaryota</taxon>
        <taxon>Sar</taxon>
        <taxon>Stramenopiles</taxon>
        <taxon>Oomycota</taxon>
        <taxon>Peronosporomycetes</taxon>
        <taxon>Pythiales</taxon>
        <taxon>Pythiaceae</taxon>
    </lineage>
</organism>